<dbReference type="Pfam" id="PF04023">
    <property type="entry name" value="FeoA"/>
    <property type="match status" value="2"/>
</dbReference>
<accession>A0AA45KHR9</accession>
<sequence>METLATTHIGQIYYIDKIVGKDQGKLRELGLITDREISLLSNDGENAILKIAEQRLALNSHYLKQIFVKKERSSEEIIGLSHLQVGQSGVVRLIDATGEIKRRLMDMGITRGTSIHIHKLAPLGDPIELRLRGYALSLRKIDAEKIKVVLEK</sequence>
<dbReference type="InterPro" id="IPR038157">
    <property type="entry name" value="FeoA_core_dom"/>
</dbReference>
<feature type="domain" description="Ferrous iron transporter FeoA-like" evidence="2">
    <location>
        <begin position="78"/>
        <end position="150"/>
    </location>
</feature>
<protein>
    <submittedName>
        <fullName evidence="3">Ferrous iron transport protein A</fullName>
    </submittedName>
</protein>
<dbReference type="InterPro" id="IPR008988">
    <property type="entry name" value="Transcriptional_repressor_C"/>
</dbReference>
<proteinExistence type="predicted"/>
<dbReference type="InterPro" id="IPR052713">
    <property type="entry name" value="FeoA"/>
</dbReference>
<feature type="domain" description="Ferrous iron transporter FeoA-like" evidence="2">
    <location>
        <begin position="2"/>
        <end position="70"/>
    </location>
</feature>
<dbReference type="EMBL" id="CP070872">
    <property type="protein sequence ID" value="QSE77612.1"/>
    <property type="molecule type" value="Genomic_DNA"/>
</dbReference>
<gene>
    <name evidence="3" type="ORF">JW886_01915</name>
</gene>
<reference evidence="3 4" key="1">
    <citation type="submission" date="2021-02" db="EMBL/GenBank/DDBJ databases">
        <title>Complete genome sequence of Lactococcus lactis strain K_LL004.</title>
        <authorList>
            <person name="Kim H.B."/>
        </authorList>
    </citation>
    <scope>NUCLEOTIDE SEQUENCE [LARGE SCALE GENOMIC DNA]</scope>
    <source>
        <strain evidence="3 4">K_LL004</strain>
    </source>
</reference>
<dbReference type="KEGG" id="lti:JW886_01915"/>
<dbReference type="Gene3D" id="2.30.30.90">
    <property type="match status" value="2"/>
</dbReference>
<keyword evidence="1" id="KW-0408">Iron</keyword>
<dbReference type="AlphaFoldDB" id="A0AA45KHR9"/>
<dbReference type="PANTHER" id="PTHR42954:SF2">
    <property type="entry name" value="FE(2+) TRANSPORT PROTEIN A"/>
    <property type="match status" value="1"/>
</dbReference>
<keyword evidence="4" id="KW-1185">Reference proteome</keyword>
<evidence type="ECO:0000259" key="2">
    <source>
        <dbReference type="SMART" id="SM00899"/>
    </source>
</evidence>
<dbReference type="SMART" id="SM00899">
    <property type="entry name" value="FeoA"/>
    <property type="match status" value="2"/>
</dbReference>
<evidence type="ECO:0000313" key="3">
    <source>
        <dbReference type="EMBL" id="QSE77612.1"/>
    </source>
</evidence>
<dbReference type="SUPFAM" id="SSF50037">
    <property type="entry name" value="C-terminal domain of transcriptional repressors"/>
    <property type="match status" value="2"/>
</dbReference>
<evidence type="ECO:0000256" key="1">
    <source>
        <dbReference type="ARBA" id="ARBA00023004"/>
    </source>
</evidence>
<dbReference type="GO" id="GO:0046914">
    <property type="term" value="F:transition metal ion binding"/>
    <property type="evidence" value="ECO:0007669"/>
    <property type="project" value="InterPro"/>
</dbReference>
<dbReference type="Proteomes" id="UP000663608">
    <property type="component" value="Chromosome"/>
</dbReference>
<organism evidence="3 4">
    <name type="scientific">Lactococcus taiwanensis</name>
    <dbReference type="NCBI Taxonomy" id="1151742"/>
    <lineage>
        <taxon>Bacteria</taxon>
        <taxon>Bacillati</taxon>
        <taxon>Bacillota</taxon>
        <taxon>Bacilli</taxon>
        <taxon>Lactobacillales</taxon>
        <taxon>Streptococcaceae</taxon>
        <taxon>Lactococcus</taxon>
    </lineage>
</organism>
<name>A0AA45KHR9_9LACT</name>
<dbReference type="RefSeq" id="WP_075525180.1">
    <property type="nucleotide sequence ID" value="NZ_CP070381.1"/>
</dbReference>
<dbReference type="InterPro" id="IPR007167">
    <property type="entry name" value="Fe-transptr_FeoA-like"/>
</dbReference>
<dbReference type="PANTHER" id="PTHR42954">
    <property type="entry name" value="FE(2+) TRANSPORT PROTEIN A"/>
    <property type="match status" value="1"/>
</dbReference>
<evidence type="ECO:0000313" key="4">
    <source>
        <dbReference type="Proteomes" id="UP000663608"/>
    </source>
</evidence>